<dbReference type="PANTHER" id="PTHR33116">
    <property type="entry name" value="REVERSE TRANSCRIPTASE ZINC-BINDING DOMAIN-CONTAINING PROTEIN-RELATED-RELATED"/>
    <property type="match status" value="1"/>
</dbReference>
<organism evidence="3 4">
    <name type="scientific">Acorus calamus</name>
    <name type="common">Sweet flag</name>
    <dbReference type="NCBI Taxonomy" id="4465"/>
    <lineage>
        <taxon>Eukaryota</taxon>
        <taxon>Viridiplantae</taxon>
        <taxon>Streptophyta</taxon>
        <taxon>Embryophyta</taxon>
        <taxon>Tracheophyta</taxon>
        <taxon>Spermatophyta</taxon>
        <taxon>Magnoliopsida</taxon>
        <taxon>Liliopsida</taxon>
        <taxon>Acoraceae</taxon>
        <taxon>Acorus</taxon>
    </lineage>
</organism>
<dbReference type="InterPro" id="IPR026960">
    <property type="entry name" value="RVT-Znf"/>
</dbReference>
<dbReference type="Pfam" id="PF13456">
    <property type="entry name" value="RVT_3"/>
    <property type="match status" value="1"/>
</dbReference>
<dbReference type="GO" id="GO:0004523">
    <property type="term" value="F:RNA-DNA hybrid ribonuclease activity"/>
    <property type="evidence" value="ECO:0007669"/>
    <property type="project" value="InterPro"/>
</dbReference>
<dbReference type="Gene3D" id="3.30.420.10">
    <property type="entry name" value="Ribonuclease H-like superfamily/Ribonuclease H"/>
    <property type="match status" value="1"/>
</dbReference>
<dbReference type="EMBL" id="JAUJYO010000003">
    <property type="protein sequence ID" value="KAK1321880.1"/>
    <property type="molecule type" value="Genomic_DNA"/>
</dbReference>
<evidence type="ECO:0000313" key="3">
    <source>
        <dbReference type="EMBL" id="KAK1321880.1"/>
    </source>
</evidence>
<dbReference type="Proteomes" id="UP001180020">
    <property type="component" value="Unassembled WGS sequence"/>
</dbReference>
<dbReference type="InterPro" id="IPR002156">
    <property type="entry name" value="RNaseH_domain"/>
</dbReference>
<dbReference type="InterPro" id="IPR012337">
    <property type="entry name" value="RNaseH-like_sf"/>
</dbReference>
<keyword evidence="4" id="KW-1185">Reference proteome</keyword>
<gene>
    <name evidence="3" type="ORF">QJS10_CPA03g01261</name>
</gene>
<evidence type="ECO:0000259" key="2">
    <source>
        <dbReference type="Pfam" id="PF13966"/>
    </source>
</evidence>
<evidence type="ECO:0000259" key="1">
    <source>
        <dbReference type="Pfam" id="PF13456"/>
    </source>
</evidence>
<dbReference type="GO" id="GO:0003676">
    <property type="term" value="F:nucleic acid binding"/>
    <property type="evidence" value="ECO:0007669"/>
    <property type="project" value="InterPro"/>
</dbReference>
<reference evidence="3" key="1">
    <citation type="journal article" date="2023" name="Nat. Commun.">
        <title>Diploid and tetraploid genomes of Acorus and the evolution of monocots.</title>
        <authorList>
            <person name="Ma L."/>
            <person name="Liu K.W."/>
            <person name="Li Z."/>
            <person name="Hsiao Y.Y."/>
            <person name="Qi Y."/>
            <person name="Fu T."/>
            <person name="Tang G.D."/>
            <person name="Zhang D."/>
            <person name="Sun W.H."/>
            <person name="Liu D.K."/>
            <person name="Li Y."/>
            <person name="Chen G.Z."/>
            <person name="Liu X.D."/>
            <person name="Liao X.Y."/>
            <person name="Jiang Y.T."/>
            <person name="Yu X."/>
            <person name="Hao Y."/>
            <person name="Huang J."/>
            <person name="Zhao X.W."/>
            <person name="Ke S."/>
            <person name="Chen Y.Y."/>
            <person name="Wu W.L."/>
            <person name="Hsu J.L."/>
            <person name="Lin Y.F."/>
            <person name="Huang M.D."/>
            <person name="Li C.Y."/>
            <person name="Huang L."/>
            <person name="Wang Z.W."/>
            <person name="Zhao X."/>
            <person name="Zhong W.Y."/>
            <person name="Peng D.H."/>
            <person name="Ahmad S."/>
            <person name="Lan S."/>
            <person name="Zhang J.S."/>
            <person name="Tsai W.C."/>
            <person name="Van de Peer Y."/>
            <person name="Liu Z.J."/>
        </authorList>
    </citation>
    <scope>NUCLEOTIDE SEQUENCE</scope>
    <source>
        <strain evidence="3">CP</strain>
    </source>
</reference>
<proteinExistence type="predicted"/>
<name>A0AAV9F7P1_ACOCL</name>
<comment type="caution">
    <text evidence="3">The sequence shown here is derived from an EMBL/GenBank/DDBJ whole genome shotgun (WGS) entry which is preliminary data.</text>
</comment>
<dbReference type="AlphaFoldDB" id="A0AAV9F7P1"/>
<dbReference type="Pfam" id="PF13966">
    <property type="entry name" value="zf-RVT"/>
    <property type="match status" value="1"/>
</dbReference>
<protein>
    <submittedName>
        <fullName evidence="3">Uncharacterized protein</fullName>
    </submittedName>
</protein>
<accession>A0AAV9F7P1</accession>
<evidence type="ECO:0000313" key="4">
    <source>
        <dbReference type="Proteomes" id="UP001180020"/>
    </source>
</evidence>
<dbReference type="CDD" id="cd06222">
    <property type="entry name" value="RNase_H_like"/>
    <property type="match status" value="1"/>
</dbReference>
<dbReference type="SUPFAM" id="SSF53098">
    <property type="entry name" value="Ribonuclease H-like"/>
    <property type="match status" value="1"/>
</dbReference>
<reference evidence="3" key="2">
    <citation type="submission" date="2023-06" db="EMBL/GenBank/DDBJ databases">
        <authorList>
            <person name="Ma L."/>
            <person name="Liu K.-W."/>
            <person name="Li Z."/>
            <person name="Hsiao Y.-Y."/>
            <person name="Qi Y."/>
            <person name="Fu T."/>
            <person name="Tang G."/>
            <person name="Zhang D."/>
            <person name="Sun W.-H."/>
            <person name="Liu D.-K."/>
            <person name="Li Y."/>
            <person name="Chen G.-Z."/>
            <person name="Liu X.-D."/>
            <person name="Liao X.-Y."/>
            <person name="Jiang Y.-T."/>
            <person name="Yu X."/>
            <person name="Hao Y."/>
            <person name="Huang J."/>
            <person name="Zhao X.-W."/>
            <person name="Ke S."/>
            <person name="Chen Y.-Y."/>
            <person name="Wu W.-L."/>
            <person name="Hsu J.-L."/>
            <person name="Lin Y.-F."/>
            <person name="Huang M.-D."/>
            <person name="Li C.-Y."/>
            <person name="Huang L."/>
            <person name="Wang Z.-W."/>
            <person name="Zhao X."/>
            <person name="Zhong W.-Y."/>
            <person name="Peng D.-H."/>
            <person name="Ahmad S."/>
            <person name="Lan S."/>
            <person name="Zhang J.-S."/>
            <person name="Tsai W.-C."/>
            <person name="Van De Peer Y."/>
            <person name="Liu Z.-J."/>
        </authorList>
    </citation>
    <scope>NUCLEOTIDE SEQUENCE</scope>
    <source>
        <strain evidence="3">CP</strain>
        <tissue evidence="3">Leaves</tissue>
    </source>
</reference>
<feature type="domain" description="Reverse transcriptase zinc-binding" evidence="2">
    <location>
        <begin position="268"/>
        <end position="351"/>
    </location>
</feature>
<dbReference type="InterPro" id="IPR036397">
    <property type="entry name" value="RNaseH_sf"/>
</dbReference>
<sequence length="630" mass="71565">MRYLGVPLFSGALTHAMCLPLIDKVRRKVQSWTGFLLSKSGRVELIKSVLLSYSHYWTSGFALPKRTVKDLEKLMRSFLWSGEGGIQKQHQVAWQTICSPVLEGGLGLKRILDWNEAAIGTRFWELASFKPSQWSLWMQKRYLSKGSIWTIQPSCSCSWSWRRIIKAREWIKKDVIYIIFNGLTINLWDDPWLHGSGLKHHFNGAISFLWGPPRTTSVHSLISNCNWAKPSRWPASFDYVWDLITDLEVGGCGPDILVWKGHKSGQVSTSAAWNVFRHQSPTCDWSQYLWHPIQVQKHSFLCWQALLNKLPTRARLQSRGLSTSGTCGLCNIERESVEHLFIHCSFSAYVWTALLNSLGLRRKRFPTLADHVSWLVSLAKSPSERSVLLFLLTQTFWTIWIERNSRIFNDKQCSKVLVVRRIIQATTSRFQKTVMENSDSPLASRITLIFGINFKDKPVTSTPVIWAPPPNGWFKANSDGSRSEDRFGFGALLCIADGGCVQAISARVRDCSINLLELKGIVAGIQIALSIGAQQVWSETDSTAAIAWAKGRGTIPWTALRDIRSLHNITASFKEWRISHIYREGNRVADLLAAHQPIMGIFTFSPPNLWEALEKLIQEDWEGIVQIRTG</sequence>
<dbReference type="InterPro" id="IPR044730">
    <property type="entry name" value="RNase_H-like_dom_plant"/>
</dbReference>
<feature type="domain" description="RNase H type-1" evidence="1">
    <location>
        <begin position="477"/>
        <end position="595"/>
    </location>
</feature>
<dbReference type="PANTHER" id="PTHR33116:SF80">
    <property type="entry name" value="REVERSE TRANSCRIPTASE ZINC-BINDING DOMAIN-CONTAINING PROTEIN"/>
    <property type="match status" value="1"/>
</dbReference>